<feature type="domain" description="HNH nuclease" evidence="1">
    <location>
        <begin position="199"/>
        <end position="247"/>
    </location>
</feature>
<proteinExistence type="predicted"/>
<dbReference type="GO" id="GO:0004519">
    <property type="term" value="F:endonuclease activity"/>
    <property type="evidence" value="ECO:0007669"/>
    <property type="project" value="UniProtKB-KW"/>
</dbReference>
<protein>
    <submittedName>
        <fullName evidence="2">HNH endonuclease</fullName>
    </submittedName>
</protein>
<dbReference type="EMBL" id="CP094929">
    <property type="protein sequence ID" value="UOM50669.1"/>
    <property type="molecule type" value="Genomic_DNA"/>
</dbReference>
<keyword evidence="2" id="KW-0378">Hydrolase</keyword>
<keyword evidence="3" id="KW-1185">Reference proteome</keyword>
<accession>A0ABY4D9C9</accession>
<keyword evidence="2" id="KW-0255">Endonuclease</keyword>
<gene>
    <name evidence="2" type="ORF">MUG09_13980</name>
</gene>
<dbReference type="Proteomes" id="UP000829708">
    <property type="component" value="Chromosome"/>
</dbReference>
<sequence>MKAFVGVTDYEWYQRLSSQAYDEVNFWKPGGSTNFKALEPGELFLFKLHAPLNYIVGGAYFVRFHILPSFLAWEAFGQKNGTRSFEELENRIAKYRKTTDSNPQIGCIILGSPFFFPESDWIPAPSDWGKSIVQGKTYDSDSPIGNSLLDAVFERIRKPYERESVGKEEGAREGLTLAKYRIGQGTFRVMVTEAYHRRCAISGEKTLPVLDAAHIVPFSEEGSYSVQNGLLLRTDIHTLYDKGYLTVTPSYHVEVSSRLKQDYGNGKIYYAYHGQELPNLPNNPEERPLKEYLMWHAEHVYR</sequence>
<dbReference type="InterPro" id="IPR003615">
    <property type="entry name" value="HNH_nuc"/>
</dbReference>
<reference evidence="3" key="1">
    <citation type="journal article" date="2024" name="J Bioinform Genom">
        <title>Complete genome sequence of the type strain bacterium Sphaerochaeta associata GLS2t (VKM B-2742)t.</title>
        <authorList>
            <person name="Troshina O.Y."/>
            <person name="Tepeeva A.N."/>
            <person name="Arzamasceva V.O."/>
            <person name="Whitman W.B."/>
            <person name="Varghese N."/>
            <person name="Shapiro N."/>
            <person name="Woyke T."/>
            <person name="Kripides N.C."/>
            <person name="Vasilenko O.V."/>
        </authorList>
    </citation>
    <scope>NUCLEOTIDE SEQUENCE [LARGE SCALE GENOMIC DNA]</scope>
    <source>
        <strain evidence="3">GLS2T</strain>
    </source>
</reference>
<organism evidence="2 3">
    <name type="scientific">Sphaerochaeta associata</name>
    <dbReference type="NCBI Taxonomy" id="1129264"/>
    <lineage>
        <taxon>Bacteria</taxon>
        <taxon>Pseudomonadati</taxon>
        <taxon>Spirochaetota</taxon>
        <taxon>Spirochaetia</taxon>
        <taxon>Spirochaetales</taxon>
        <taxon>Sphaerochaetaceae</taxon>
        <taxon>Sphaerochaeta</taxon>
    </lineage>
</organism>
<dbReference type="RefSeq" id="WP_244772056.1">
    <property type="nucleotide sequence ID" value="NZ_CP094929.1"/>
</dbReference>
<keyword evidence="2" id="KW-0540">Nuclease</keyword>
<evidence type="ECO:0000313" key="3">
    <source>
        <dbReference type="Proteomes" id="UP000829708"/>
    </source>
</evidence>
<name>A0ABY4D9C9_9SPIR</name>
<dbReference type="Pfam" id="PF13391">
    <property type="entry name" value="HNH_2"/>
    <property type="match status" value="1"/>
</dbReference>
<evidence type="ECO:0000313" key="2">
    <source>
        <dbReference type="EMBL" id="UOM50669.1"/>
    </source>
</evidence>
<evidence type="ECO:0000259" key="1">
    <source>
        <dbReference type="Pfam" id="PF13391"/>
    </source>
</evidence>